<sequence length="144" mass="16214">MTLSQDIAPIEELKAQAKRLRQKLGSADLQITHGEALELLAHQYGARDWNTLHAMAGNRMRLRVGDRVEGQYLGQPFSAEIRSMTMLGDGSHRRVTLHFDKPVDVVRFDSFSAFRQRVTGEIGWDGRSTRQTSDGEPQLVVRPA</sequence>
<evidence type="ECO:0000313" key="4">
    <source>
        <dbReference type="Proteomes" id="UP000183400"/>
    </source>
</evidence>
<evidence type="ECO:0000256" key="1">
    <source>
        <dbReference type="SAM" id="MobiDB-lite"/>
    </source>
</evidence>
<dbReference type="Pfam" id="PF20066">
    <property type="entry name" value="Glyoxalase_8"/>
    <property type="match status" value="1"/>
</dbReference>
<evidence type="ECO:0000259" key="2">
    <source>
        <dbReference type="Pfam" id="PF20066"/>
    </source>
</evidence>
<dbReference type="STRING" id="985054.SAMN05444358_104224"/>
<feature type="region of interest" description="Disordered" evidence="1">
    <location>
        <begin position="125"/>
        <end position="144"/>
    </location>
</feature>
<dbReference type="OrthoDB" id="7350221at2"/>
<proteinExistence type="predicted"/>
<dbReference type="Proteomes" id="UP000183400">
    <property type="component" value="Unassembled WGS sequence"/>
</dbReference>
<dbReference type="AlphaFoldDB" id="A0A1H3AM64"/>
<evidence type="ECO:0000313" key="3">
    <source>
        <dbReference type="EMBL" id="SDX30521.1"/>
    </source>
</evidence>
<keyword evidence="4" id="KW-1185">Reference proteome</keyword>
<dbReference type="InterPro" id="IPR045517">
    <property type="entry name" value="Glyoxalase_8"/>
</dbReference>
<name>A0A1H3AM64_9RHOB</name>
<organism evidence="3 4">
    <name type="scientific">Ruegeria halocynthiae</name>
    <dbReference type="NCBI Taxonomy" id="985054"/>
    <lineage>
        <taxon>Bacteria</taxon>
        <taxon>Pseudomonadati</taxon>
        <taxon>Pseudomonadota</taxon>
        <taxon>Alphaproteobacteria</taxon>
        <taxon>Rhodobacterales</taxon>
        <taxon>Roseobacteraceae</taxon>
        <taxon>Ruegeria</taxon>
    </lineage>
</organism>
<reference evidence="4" key="1">
    <citation type="submission" date="2016-10" db="EMBL/GenBank/DDBJ databases">
        <authorList>
            <person name="Varghese N."/>
            <person name="Submissions S."/>
        </authorList>
    </citation>
    <scope>NUCLEOTIDE SEQUENCE [LARGE SCALE GENOMIC DNA]</scope>
    <source>
        <strain evidence="4">DSM 27839</strain>
    </source>
</reference>
<feature type="domain" description="Glyoxalase-related protein" evidence="2">
    <location>
        <begin position="6"/>
        <end position="141"/>
    </location>
</feature>
<protein>
    <recommendedName>
        <fullName evidence="2">Glyoxalase-related protein domain-containing protein</fullName>
    </recommendedName>
</protein>
<dbReference type="EMBL" id="FNNP01000004">
    <property type="protein sequence ID" value="SDX30521.1"/>
    <property type="molecule type" value="Genomic_DNA"/>
</dbReference>
<dbReference type="RefSeq" id="WP_074737335.1">
    <property type="nucleotide sequence ID" value="NZ_FNNP01000004.1"/>
</dbReference>
<accession>A0A1H3AM64</accession>
<gene>
    <name evidence="3" type="ORF">SAMN05444358_104224</name>
</gene>